<dbReference type="Gene3D" id="3.40.190.10">
    <property type="entry name" value="Periplasmic binding protein-like II"/>
    <property type="match status" value="2"/>
</dbReference>
<evidence type="ECO:0000313" key="2">
    <source>
        <dbReference type="EMBL" id="RKS90608.1"/>
    </source>
</evidence>
<keyword evidence="1" id="KW-0732">Signal</keyword>
<accession>A0ABX9SZN1</accession>
<reference evidence="2 3" key="1">
    <citation type="submission" date="2018-10" db="EMBL/GenBank/DDBJ databases">
        <title>Genomic Encyclopedia of Type Strains, Phase IV (KMG-IV): sequencing the most valuable type-strain genomes for metagenomic binning, comparative biology and taxonomic classification.</title>
        <authorList>
            <person name="Goeker M."/>
        </authorList>
    </citation>
    <scope>NUCLEOTIDE SEQUENCE [LARGE SCALE GENOMIC DNA]</scope>
    <source>
        <strain evidence="2 3">DSM 19791</strain>
    </source>
</reference>
<name>A0ABX9SZN1_SPHMI</name>
<sequence>MAMGPHIARTMRVTGPLRKILCFVSQRRALLLLPAAFALIAAGQPRGYPRSYADTIAAARREGVVVVYSTTDRHEVTAALNAFRKRYPFLRVDYRELESPKLYNRVIAESRARKPTGDLIWSSAMDLQIKLVNDGYAQAYASPEKPYLPNWAIWKNEAWGVTAEPVVIAYNKRLVPVKDVPRTHSSFERLLRNKAAFYQGRVSTYDPRLSGFGYLQLTQDYHASRDIMSLVGALGAAGVRLHTSSGPLLADLETGRSLFAYNALGSYALEHATRNPDIGVIMPSDYTLVVSRIALIAREARQPNAAKLLLDFLLSAEGQRHLARAYMAPSREDVVPLAGSKPPAVAARPVKLGPALLANLDRIRRQRFLANWQAALDGE</sequence>
<dbReference type="Pfam" id="PF13531">
    <property type="entry name" value="SBP_bac_11"/>
    <property type="match status" value="1"/>
</dbReference>
<dbReference type="PANTHER" id="PTHR30006">
    <property type="entry name" value="THIAMINE-BINDING PERIPLASMIC PROTEIN-RELATED"/>
    <property type="match status" value="1"/>
</dbReference>
<gene>
    <name evidence="2" type="ORF">DFR51_0146</name>
</gene>
<comment type="caution">
    <text evidence="2">The sequence shown here is derived from an EMBL/GenBank/DDBJ whole genome shotgun (WGS) entry which is preliminary data.</text>
</comment>
<keyword evidence="3" id="KW-1185">Reference proteome</keyword>
<dbReference type="SUPFAM" id="SSF53850">
    <property type="entry name" value="Periplasmic binding protein-like II"/>
    <property type="match status" value="1"/>
</dbReference>
<proteinExistence type="predicted"/>
<evidence type="ECO:0000313" key="3">
    <source>
        <dbReference type="Proteomes" id="UP000276029"/>
    </source>
</evidence>
<protein>
    <submittedName>
        <fullName evidence="2">Iron(III) transport system substrate-binding protein</fullName>
    </submittedName>
</protein>
<evidence type="ECO:0000256" key="1">
    <source>
        <dbReference type="ARBA" id="ARBA00022729"/>
    </source>
</evidence>
<dbReference type="PANTHER" id="PTHR30006:SF25">
    <property type="entry name" value="PHOSPHOGLYCERATE TRANSPORT REGULATORY PROTEIN PGTC"/>
    <property type="match status" value="1"/>
</dbReference>
<dbReference type="EMBL" id="RBWX01000007">
    <property type="protein sequence ID" value="RKS90608.1"/>
    <property type="molecule type" value="Genomic_DNA"/>
</dbReference>
<dbReference type="Proteomes" id="UP000276029">
    <property type="component" value="Unassembled WGS sequence"/>
</dbReference>
<organism evidence="2 3">
    <name type="scientific">Sphingosinicella microcystinivorans</name>
    <dbReference type="NCBI Taxonomy" id="335406"/>
    <lineage>
        <taxon>Bacteria</taxon>
        <taxon>Pseudomonadati</taxon>
        <taxon>Pseudomonadota</taxon>
        <taxon>Alphaproteobacteria</taxon>
        <taxon>Sphingomonadales</taxon>
        <taxon>Sphingosinicellaceae</taxon>
        <taxon>Sphingosinicella</taxon>
    </lineage>
</organism>